<dbReference type="AlphaFoldDB" id="A0AAQ3L7P4"/>
<dbReference type="RefSeq" id="WP_317831276.1">
    <property type="nucleotide sequence ID" value="NZ_CP136920.1"/>
</dbReference>
<evidence type="ECO:0000259" key="2">
    <source>
        <dbReference type="Pfam" id="PF06439"/>
    </source>
</evidence>
<accession>A0AAQ3L7P4</accession>
<organism evidence="3 4">
    <name type="scientific">Rubellicoccus peritrichatus</name>
    <dbReference type="NCBI Taxonomy" id="3080537"/>
    <lineage>
        <taxon>Bacteria</taxon>
        <taxon>Pseudomonadati</taxon>
        <taxon>Verrucomicrobiota</taxon>
        <taxon>Opitutia</taxon>
        <taxon>Puniceicoccales</taxon>
        <taxon>Cerasicoccaceae</taxon>
        <taxon>Rubellicoccus</taxon>
    </lineage>
</organism>
<reference evidence="3 4" key="1">
    <citation type="submission" date="2023-10" db="EMBL/GenBank/DDBJ databases">
        <title>Rubellicoccus peritrichatus gen. nov., sp. nov., isolated from an algae of coral reef tank.</title>
        <authorList>
            <person name="Luo J."/>
        </authorList>
    </citation>
    <scope>NUCLEOTIDE SEQUENCE [LARGE SCALE GENOMIC DNA]</scope>
    <source>
        <strain evidence="3 4">CR14</strain>
    </source>
</reference>
<evidence type="ECO:0000256" key="1">
    <source>
        <dbReference type="SAM" id="SignalP"/>
    </source>
</evidence>
<keyword evidence="1" id="KW-0732">Signal</keyword>
<feature type="chain" id="PRO_5042892699" evidence="1">
    <location>
        <begin position="23"/>
        <end position="217"/>
    </location>
</feature>
<evidence type="ECO:0000313" key="4">
    <source>
        <dbReference type="Proteomes" id="UP001304300"/>
    </source>
</evidence>
<dbReference type="Gene3D" id="2.60.120.560">
    <property type="entry name" value="Exo-inulinase, domain 1"/>
    <property type="match status" value="1"/>
</dbReference>
<protein>
    <submittedName>
        <fullName evidence="3">DUF1080 domain-containing protein</fullName>
    </submittedName>
</protein>
<gene>
    <name evidence="3" type="ORF">RZN69_12300</name>
</gene>
<dbReference type="Proteomes" id="UP001304300">
    <property type="component" value="Chromosome"/>
</dbReference>
<evidence type="ECO:0000313" key="3">
    <source>
        <dbReference type="EMBL" id="WOO39397.1"/>
    </source>
</evidence>
<dbReference type="GO" id="GO:0016787">
    <property type="term" value="F:hydrolase activity"/>
    <property type="evidence" value="ECO:0007669"/>
    <property type="project" value="InterPro"/>
</dbReference>
<dbReference type="KEGG" id="puo:RZN69_12300"/>
<keyword evidence="4" id="KW-1185">Reference proteome</keyword>
<dbReference type="InterPro" id="IPR010496">
    <property type="entry name" value="AL/BT2_dom"/>
</dbReference>
<dbReference type="Pfam" id="PF06439">
    <property type="entry name" value="3keto-disac_hyd"/>
    <property type="match status" value="1"/>
</dbReference>
<feature type="domain" description="3-keto-alpha-glucoside-1,2-lyase/3-keto-2-hydroxy-glucal hydratase" evidence="2">
    <location>
        <begin position="33"/>
        <end position="213"/>
    </location>
</feature>
<proteinExistence type="predicted"/>
<name>A0AAQ3L7P4_9BACT</name>
<feature type="signal peptide" evidence="1">
    <location>
        <begin position="1"/>
        <end position="22"/>
    </location>
</feature>
<sequence length="217" mass="24829">MNKLRFIICLLGFSAAASTLSAKSEFEDLLASGDLSQFYTGDKEGKWTFVDGAAYRGKVKAGNLMTRKKYKDFELHFEWKIAEGGNSGVIYRVNKWPGVEYQVLDDERHVRGKTPNSSAGALYDLIAPIEDKPYNPAGQWNSSRIIAKGNHIEHWLNGVKIVEIEIGSADWDERFSKSKYNRYRDFKGYALGESHIHFQDHGAEVWYRNIKIRELKD</sequence>
<dbReference type="EMBL" id="CP136920">
    <property type="protein sequence ID" value="WOO39397.1"/>
    <property type="molecule type" value="Genomic_DNA"/>
</dbReference>